<dbReference type="VEuPathDB" id="TriTrypDB:LpyrH10_23_0530"/>
<dbReference type="RefSeq" id="XP_015654159.1">
    <property type="nucleotide sequence ID" value="XM_015807210.1"/>
</dbReference>
<keyword evidence="2" id="KW-1185">Reference proteome</keyword>
<evidence type="ECO:0000313" key="1">
    <source>
        <dbReference type="EMBL" id="KPA75720.1"/>
    </source>
</evidence>
<dbReference type="PANTHER" id="PTHR34205">
    <property type="entry name" value="TRANSMEMBRANE PROTEIN"/>
    <property type="match status" value="1"/>
</dbReference>
<organism evidence="1 2">
    <name type="scientific">Leptomonas pyrrhocoris</name>
    <name type="common">Firebug parasite</name>
    <dbReference type="NCBI Taxonomy" id="157538"/>
    <lineage>
        <taxon>Eukaryota</taxon>
        <taxon>Discoba</taxon>
        <taxon>Euglenozoa</taxon>
        <taxon>Kinetoplastea</taxon>
        <taxon>Metakinetoplastina</taxon>
        <taxon>Trypanosomatida</taxon>
        <taxon>Trypanosomatidae</taxon>
        <taxon>Leishmaniinae</taxon>
        <taxon>Leptomonas</taxon>
    </lineage>
</organism>
<dbReference type="RefSeq" id="XP_015654157.1">
    <property type="nucleotide sequence ID" value="XM_015807208.1"/>
</dbReference>
<dbReference type="Proteomes" id="UP000037923">
    <property type="component" value="Unassembled WGS sequence"/>
</dbReference>
<dbReference type="RefSeq" id="XP_015654158.1">
    <property type="nucleotide sequence ID" value="XM_015807209.1"/>
</dbReference>
<dbReference type="OMA" id="FRHPLYS"/>
<proteinExistence type="predicted"/>
<dbReference type="OrthoDB" id="5511466at2759"/>
<dbReference type="EMBL" id="LGTL01000023">
    <property type="protein sequence ID" value="KPA75719.1"/>
    <property type="molecule type" value="Genomic_DNA"/>
</dbReference>
<dbReference type="Pfam" id="PF06127">
    <property type="entry name" value="Mpo1-like"/>
    <property type="match status" value="1"/>
</dbReference>
<sequence length="108" mass="11527">MVNISAKLDVSASNMKEYYVYYLAKHSKQWTRRVHLVGTVVGAVGVAASVARLDAIGAAVSAAVGTAICWAGDAAVEKTQPTTFKNPLWSVYANFKMVGEMISGKMSI</sequence>
<dbReference type="EMBL" id="LGTL01000023">
    <property type="protein sequence ID" value="KPA75720.1"/>
    <property type="molecule type" value="Genomic_DNA"/>
</dbReference>
<protein>
    <submittedName>
        <fullName evidence="1">Uncharacterized protein</fullName>
    </submittedName>
</protein>
<dbReference type="GeneID" id="26908553"/>
<comment type="caution">
    <text evidence="1">The sequence shown here is derived from an EMBL/GenBank/DDBJ whole genome shotgun (WGS) entry which is preliminary data.</text>
</comment>
<evidence type="ECO:0000313" key="2">
    <source>
        <dbReference type="Proteomes" id="UP000037923"/>
    </source>
</evidence>
<gene>
    <name evidence="1" type="ORF">ABB37_08268</name>
</gene>
<dbReference type="InterPro" id="IPR009305">
    <property type="entry name" value="Mpo1-like"/>
</dbReference>
<accession>A0A0M9FTF4</accession>
<dbReference type="PANTHER" id="PTHR34205:SF2">
    <property type="entry name" value="DUF962 DOMAIN-CONTAINING PROTEIN"/>
    <property type="match status" value="1"/>
</dbReference>
<dbReference type="AlphaFoldDB" id="A0A0M9FTF4"/>
<name>A0A0M9FTF4_LEPPY</name>
<dbReference type="EMBL" id="LGTL01000023">
    <property type="protein sequence ID" value="KPA75718.1"/>
    <property type="molecule type" value="Genomic_DNA"/>
</dbReference>
<reference evidence="1 2" key="1">
    <citation type="submission" date="2015-07" db="EMBL/GenBank/DDBJ databases">
        <title>High-quality genome of monoxenous trypanosomatid Leptomonas pyrrhocoris.</title>
        <authorList>
            <person name="Flegontov P."/>
            <person name="Butenko A."/>
            <person name="Firsov S."/>
            <person name="Vlcek C."/>
            <person name="Logacheva M.D."/>
            <person name="Field M."/>
            <person name="Filatov D."/>
            <person name="Flegontova O."/>
            <person name="Gerasimov E."/>
            <person name="Jackson A.P."/>
            <person name="Kelly S."/>
            <person name="Opperdoes F."/>
            <person name="O'Reilly A."/>
            <person name="Votypka J."/>
            <person name="Yurchenko V."/>
            <person name="Lukes J."/>
        </authorList>
    </citation>
    <scope>NUCLEOTIDE SEQUENCE [LARGE SCALE GENOMIC DNA]</scope>
    <source>
        <strain evidence="1">H10</strain>
    </source>
</reference>